<dbReference type="RefSeq" id="WP_159399859.1">
    <property type="nucleotide sequence ID" value="NZ_CP016279.1"/>
</dbReference>
<gene>
    <name evidence="1" type="ORF">J2Z21_009202</name>
</gene>
<protein>
    <recommendedName>
        <fullName evidence="3">TetR family transcriptional regulator</fullName>
    </recommendedName>
</protein>
<dbReference type="Proteomes" id="UP001519309">
    <property type="component" value="Unassembled WGS sequence"/>
</dbReference>
<evidence type="ECO:0000313" key="2">
    <source>
        <dbReference type="Proteomes" id="UP001519309"/>
    </source>
</evidence>
<name>A0ABS4M926_9ACTN</name>
<evidence type="ECO:0000313" key="1">
    <source>
        <dbReference type="EMBL" id="MBP2056185.1"/>
    </source>
</evidence>
<sequence length="180" mass="19150">MTQPEPSAREIGVVFERVLDQALDSRQVLDALDRAGGAFSREQLRTRALRARTAITAAVAVEYQAYLRARSAATGPGGPAEGAREAAPARGTGALVLPLLAAAKPVLRLLVTARRPRCAGEDGASPDADTVADAASAREAWELALLERGVVPFLLGRLEEALMGRDRGEGQSRELPNRMR</sequence>
<evidence type="ECO:0008006" key="3">
    <source>
        <dbReference type="Google" id="ProtNLM"/>
    </source>
</evidence>
<dbReference type="EMBL" id="JAGGLP010000041">
    <property type="protein sequence ID" value="MBP2056185.1"/>
    <property type="molecule type" value="Genomic_DNA"/>
</dbReference>
<organism evidence="1 2">
    <name type="scientific">Streptomyces griseochromogenes</name>
    <dbReference type="NCBI Taxonomy" id="68214"/>
    <lineage>
        <taxon>Bacteria</taxon>
        <taxon>Bacillati</taxon>
        <taxon>Actinomycetota</taxon>
        <taxon>Actinomycetes</taxon>
        <taxon>Kitasatosporales</taxon>
        <taxon>Streptomycetaceae</taxon>
        <taxon>Streptomyces</taxon>
    </lineage>
</organism>
<proteinExistence type="predicted"/>
<comment type="caution">
    <text evidence="1">The sequence shown here is derived from an EMBL/GenBank/DDBJ whole genome shotgun (WGS) entry which is preliminary data.</text>
</comment>
<accession>A0ABS4M926</accession>
<keyword evidence="2" id="KW-1185">Reference proteome</keyword>
<reference evidence="1 2" key="1">
    <citation type="submission" date="2021-03" db="EMBL/GenBank/DDBJ databases">
        <title>Genomic Encyclopedia of Type Strains, Phase IV (KMG-IV): sequencing the most valuable type-strain genomes for metagenomic binning, comparative biology and taxonomic classification.</title>
        <authorList>
            <person name="Goeker M."/>
        </authorList>
    </citation>
    <scope>NUCLEOTIDE SEQUENCE [LARGE SCALE GENOMIC DNA]</scope>
    <source>
        <strain evidence="1 2">DSM 40499</strain>
    </source>
</reference>